<dbReference type="SUPFAM" id="SSF53067">
    <property type="entry name" value="Actin-like ATPase domain"/>
    <property type="match status" value="2"/>
</dbReference>
<dbReference type="EC" id="3.6.1.11" evidence="3"/>
<dbReference type="PANTHER" id="PTHR30005">
    <property type="entry name" value="EXOPOLYPHOSPHATASE"/>
    <property type="match status" value="1"/>
</dbReference>
<dbReference type="Pfam" id="PF21447">
    <property type="entry name" value="Ppx-GppA_III"/>
    <property type="match status" value="1"/>
</dbReference>
<dbReference type="Gene3D" id="1.10.3210.10">
    <property type="entry name" value="Hypothetical protein af1432"/>
    <property type="match status" value="1"/>
</dbReference>
<evidence type="ECO:0000313" key="4">
    <source>
        <dbReference type="Proteomes" id="UP000609651"/>
    </source>
</evidence>
<evidence type="ECO:0000313" key="3">
    <source>
        <dbReference type="EMBL" id="NNJ26840.1"/>
    </source>
</evidence>
<proteinExistence type="predicted"/>
<dbReference type="Proteomes" id="UP000609651">
    <property type="component" value="Unassembled WGS sequence"/>
</dbReference>
<dbReference type="PANTHER" id="PTHR30005:SF0">
    <property type="entry name" value="RETROGRADE REGULATION PROTEIN 2"/>
    <property type="match status" value="1"/>
</dbReference>
<dbReference type="InterPro" id="IPR050273">
    <property type="entry name" value="GppA/Ppx_hydrolase"/>
</dbReference>
<dbReference type="CDD" id="cd24006">
    <property type="entry name" value="ASKHA_NBD_PPX_GppA"/>
    <property type="match status" value="1"/>
</dbReference>
<gene>
    <name evidence="3" type="primary">ppx</name>
    <name evidence="3" type="ORF">LzC2_29350</name>
</gene>
<dbReference type="Gene3D" id="3.30.420.150">
    <property type="entry name" value="Exopolyphosphatase. Domain 2"/>
    <property type="match status" value="1"/>
</dbReference>
<evidence type="ECO:0000259" key="2">
    <source>
        <dbReference type="Pfam" id="PF21447"/>
    </source>
</evidence>
<keyword evidence="3" id="KW-0378">Hydrolase</keyword>
<accession>A0ABX1VH47</accession>
<dbReference type="Pfam" id="PF02541">
    <property type="entry name" value="Ppx-GppA"/>
    <property type="match status" value="1"/>
</dbReference>
<dbReference type="RefSeq" id="WP_171188256.1">
    <property type="nucleotide sequence ID" value="NZ_WTPX01000101.1"/>
</dbReference>
<dbReference type="InterPro" id="IPR048950">
    <property type="entry name" value="Ppx_GppA_C"/>
</dbReference>
<keyword evidence="4" id="KW-1185">Reference proteome</keyword>
<dbReference type="Gene3D" id="3.30.420.40">
    <property type="match status" value="1"/>
</dbReference>
<protein>
    <submittedName>
        <fullName evidence="3">Exopolyphosphatase</fullName>
        <ecNumber evidence="3">3.6.1.11</ecNumber>
    </submittedName>
</protein>
<evidence type="ECO:0000259" key="1">
    <source>
        <dbReference type="Pfam" id="PF02541"/>
    </source>
</evidence>
<dbReference type="InterPro" id="IPR003695">
    <property type="entry name" value="Ppx_GppA_N"/>
</dbReference>
<organism evidence="3 4">
    <name type="scientific">Alienimonas chondri</name>
    <dbReference type="NCBI Taxonomy" id="2681879"/>
    <lineage>
        <taxon>Bacteria</taxon>
        <taxon>Pseudomonadati</taxon>
        <taxon>Planctomycetota</taxon>
        <taxon>Planctomycetia</taxon>
        <taxon>Planctomycetales</taxon>
        <taxon>Planctomycetaceae</taxon>
        <taxon>Alienimonas</taxon>
    </lineage>
</organism>
<reference evidence="3 4" key="1">
    <citation type="journal article" date="2020" name="Syst. Appl. Microbiol.">
        <title>Alienimonas chondri sp. nov., a novel planctomycete isolated from the biofilm of the red alga Chondrus crispus.</title>
        <authorList>
            <person name="Vitorino I."/>
            <person name="Albuquerque L."/>
            <person name="Wiegand S."/>
            <person name="Kallscheuer N."/>
            <person name="da Costa M.S."/>
            <person name="Lobo-da-Cunha A."/>
            <person name="Jogler C."/>
            <person name="Lage O.M."/>
        </authorList>
    </citation>
    <scope>NUCLEOTIDE SEQUENCE [LARGE SCALE GENOMIC DNA]</scope>
    <source>
        <strain evidence="3 4">LzC2</strain>
    </source>
</reference>
<feature type="domain" description="Ppx/GppA phosphatase N-terminal" evidence="1">
    <location>
        <begin position="101"/>
        <end position="337"/>
    </location>
</feature>
<dbReference type="InterPro" id="IPR043129">
    <property type="entry name" value="ATPase_NBD"/>
</dbReference>
<feature type="domain" description="Ppx/GppA phosphatase C-terminal" evidence="2">
    <location>
        <begin position="354"/>
        <end position="492"/>
    </location>
</feature>
<dbReference type="EMBL" id="WTPX01000101">
    <property type="protein sequence ID" value="NNJ26840.1"/>
    <property type="molecule type" value="Genomic_DNA"/>
</dbReference>
<dbReference type="SUPFAM" id="SSF109604">
    <property type="entry name" value="HD-domain/PDEase-like"/>
    <property type="match status" value="1"/>
</dbReference>
<sequence length="539" mass="58056">MSDPVPPPLPVAVIDIGATAMRLALAEVAADGAVRPLEHLTRAVNLGKDVFTDGAITPATMEACVAVLRDYRRVLEQYGLSPGGRGLSGGGAGGSEAGDGRLRVVATSAVREATNRLTFLDRIFAATGIEIEPIDEAETTRVTYLGVLPYLQADPGLYDATAAVAEVGGGTTDVLAIQQGDVRFSQSYRVGALRMREAVRAAAGTSPRQLWERQADRAARRMAADLPDDAGALIALGADVRFAAGHLLPPTPGAGEEPEAGPDAAAQTLPLSLLRDFLDDAFARTEDELARRYHLPFEQAETLRPALLVNLRLAEALGLEEMIVAEVHLRDGLIRDTAARGDWTARAAAQAIQSAVTLGRRYRVDGDHAKQVARMADRLFEQLAERHRLDARHGRILTLAALLHEVGLFVGTTGYHKHSMYLIANSDLFGVSRRDLHLIGLVARYHRRASPKATHTPFTSMDRPERVAVAKLAAILRLAKALDESRSGRVKDVVARVDGDRLILTAPGVDDLSLERLAVRQSGPLFREIYGLRVLLRGG</sequence>
<dbReference type="GO" id="GO:0004309">
    <property type="term" value="F:exopolyphosphatase activity"/>
    <property type="evidence" value="ECO:0007669"/>
    <property type="project" value="UniProtKB-EC"/>
</dbReference>
<comment type="caution">
    <text evidence="3">The sequence shown here is derived from an EMBL/GenBank/DDBJ whole genome shotgun (WGS) entry which is preliminary data.</text>
</comment>
<name>A0ABX1VH47_9PLAN</name>